<sequence>MLTRFERSPPMSTYLLGVVVCDFPFSEVLTETGVKVRLYAAPHRLEKGGYALDIATRILSFYEKYFGIPYPLKKLDLVSIPDMTYDGMENWGIITFRDEDLMYDNTSSLAKKYKVAILIAHELAHMWFGDLVTMEWWDDVWLNEGFATYMSWKGAKFVEPDIDKENGLGLGRLIDAMTADRSIHSHPIVRRVDKVGFEIYDDIAYAKGASVLRMLENYMGDDFREGIFAYLTKHSFGNAKTQDLWNALTAASKQGMDVGRMMDTWTGQMNYPYISVECPLADICAVQQHRYLEDPDTAQLSTQPTSYDYVWHIPMTYRTSNEKEISYLLLNDSEKEYIRSLSKDLYKQLGWNNTGDYSERWVRKAVILAACESSNQECQEAAAQMFKQWLSPDTRQLVYWYGAKAFGSSDQLWTLMWNRYQREDDPHKQYLLMDALTTLRNATLLERLVRLARNESVVRKHDSLAVMKRIAQNPKGFPIITHMIFTQWDQLVRTYGSGETEEFAAKVFQGFTTEKDLLKVREFYQRQKGRSRQGARAHTQALYSISLNINWLRRHRRTVREWLLSHVYMPWRDIRLPAHVLPVYYDLLLKPNISSQTFEGEELIRVNITKAADYLLFHEGGLQIRNIQLVGDEQKEDVPIAEKFSYKRNEYFVILFKEKVPPGDYLLRVVFSGKFSVNGNGMDRYQYTHRNTGEIRYLLATRFEATYARKVFPCFDEPSFKAKFKLSIVHPANLTAVSNMPEEEKVDLDGDLAKTMFMEPTYNGKPVRAYAPPDRLEEAAHGLNMTLRLLSTLEEFFDVPYVLPKLDSVCIPGYVVPGMEHWGAISYSGDRFLVNGSLPERSRILHVDRVIAHEVVHQWFGNLVTMEWWDDLWLNEGMSTLIMYIPLKQYFPSINEVDVRKMSRMMCPDSSVNSHPIVRNVSTPGEIEASFNVISYEKVRISLLICRLQCAHKDGVTNYGGKGLSNYLKKYAYRNARTSDLWSELDNASTMEVNVSGVMDTWTRQMGFPYVELSREGSSLTATQHWFSRNVNETKAEKVTLNQKYGFIWQIPLTFKNLATGNEHTLWLKDKTATFEINALKDDVVKFNPGFIGFYVVKYDFSDWEKLERTLLENHEALDVTDRYNLLHDAFVLSETDRLPYSIPLSLTMYLRREKDPLPWNLFRDHVLHFEHSLDQNSPTLALLKKYLIDLTSDLYDEYVASASNKSIFRKWDTKTGSCSFSYSDLDLPSVVMDLACRSSHPKCVEAMREELHLWLQEHNVTSDPSFALQTAVAHFGNDTLWAHLFDQMSDNRTKRSRRFLLAEALTSFTSGPLIAKTIDVMAFDPRIDLELAKFMFRRLSAKPEAVRHLWKYTTNHWHSLMNRLEAQKDPSIGISTFCDKLKTTEFLGDFVRLTSQSPCQRVCDSELHGRDPELHRVGFQVRRETLPVVGELPLQLFDEELMGQLGNKGLCGDVPCDICHFSRNGTNPIRDINSNTNDSTTCFFHQPIRDTLSLSDFCYLFHECKFFLFDDCGGHRKDIGK</sequence>
<dbReference type="Gene3D" id="2.60.40.1910">
    <property type="match status" value="1"/>
</dbReference>
<dbReference type="Gene3D" id="1.10.390.10">
    <property type="entry name" value="Neutral Protease Domain 2"/>
    <property type="match status" value="2"/>
</dbReference>
<evidence type="ECO:0000259" key="14">
    <source>
        <dbReference type="Pfam" id="PF17900"/>
    </source>
</evidence>
<dbReference type="InterPro" id="IPR045357">
    <property type="entry name" value="Aminopeptidase_N-like_N"/>
</dbReference>
<dbReference type="GO" id="GO:0042277">
    <property type="term" value="F:peptide binding"/>
    <property type="evidence" value="ECO:0007669"/>
    <property type="project" value="TreeGrafter"/>
</dbReference>
<evidence type="ECO:0000259" key="12">
    <source>
        <dbReference type="Pfam" id="PF01433"/>
    </source>
</evidence>
<dbReference type="SUPFAM" id="SSF55486">
    <property type="entry name" value="Metalloproteases ('zincins'), catalytic domain"/>
    <property type="match status" value="2"/>
</dbReference>
<feature type="binding site" evidence="10">
    <location>
        <position position="857"/>
    </location>
    <ligand>
        <name>Zn(2+)</name>
        <dbReference type="ChEBI" id="CHEBI:29105"/>
        <note>catalytic</note>
    </ligand>
</feature>
<feature type="domain" description="Aminopeptidase N-like N-terminal" evidence="14">
    <location>
        <begin position="582"/>
        <end position="759"/>
    </location>
</feature>
<dbReference type="InterPro" id="IPR050344">
    <property type="entry name" value="Peptidase_M1_aminopeptidases"/>
</dbReference>
<keyword evidence="8" id="KW-0482">Metalloprotease</keyword>
<dbReference type="CDD" id="cd09601">
    <property type="entry name" value="M1_APN-Q_like"/>
    <property type="match status" value="2"/>
</dbReference>
<dbReference type="InterPro" id="IPR024571">
    <property type="entry name" value="ERAP1-like_C_dom"/>
</dbReference>
<accession>A0AAV4QQT0</accession>
<dbReference type="Gene3D" id="1.25.50.20">
    <property type="match status" value="2"/>
</dbReference>
<dbReference type="PANTHER" id="PTHR11533:SF299">
    <property type="entry name" value="AMINOPEPTIDASE"/>
    <property type="match status" value="1"/>
</dbReference>
<feature type="active site" description="Proton acceptor" evidence="9">
    <location>
        <position position="854"/>
    </location>
</feature>
<dbReference type="InterPro" id="IPR027268">
    <property type="entry name" value="Peptidase_M4/M1_CTD_sf"/>
</dbReference>
<dbReference type="InterPro" id="IPR014782">
    <property type="entry name" value="Peptidase_M1_dom"/>
</dbReference>
<proteinExistence type="inferred from homology"/>
<dbReference type="GO" id="GO:0006508">
    <property type="term" value="P:proteolysis"/>
    <property type="evidence" value="ECO:0007669"/>
    <property type="project" value="UniProtKB-KW"/>
</dbReference>
<feature type="domain" description="Peptidase M1 membrane alanine aminopeptidase" evidence="12">
    <location>
        <begin position="783"/>
        <end position="1002"/>
    </location>
</feature>
<evidence type="ECO:0000256" key="10">
    <source>
        <dbReference type="PIRSR" id="PIRSR634016-3"/>
    </source>
</evidence>
<dbReference type="Pfam" id="PF01433">
    <property type="entry name" value="Peptidase_M1"/>
    <property type="match status" value="2"/>
</dbReference>
<name>A0AAV4QQT0_CAEEX</name>
<dbReference type="GO" id="GO:0043171">
    <property type="term" value="P:peptide catabolic process"/>
    <property type="evidence" value="ECO:0007669"/>
    <property type="project" value="TreeGrafter"/>
</dbReference>
<keyword evidence="16" id="KW-1185">Reference proteome</keyword>
<evidence type="ECO:0000256" key="8">
    <source>
        <dbReference type="ARBA" id="ARBA00023049"/>
    </source>
</evidence>
<dbReference type="EMBL" id="BPLR01006541">
    <property type="protein sequence ID" value="GIY10547.1"/>
    <property type="molecule type" value="Genomic_DNA"/>
</dbReference>
<dbReference type="GO" id="GO:0070006">
    <property type="term" value="F:metalloaminopeptidase activity"/>
    <property type="evidence" value="ECO:0007669"/>
    <property type="project" value="TreeGrafter"/>
</dbReference>
<feature type="domain" description="ERAP1-like C-terminal" evidence="13">
    <location>
        <begin position="333"/>
        <end position="544"/>
    </location>
</feature>
<evidence type="ECO:0000313" key="16">
    <source>
        <dbReference type="Proteomes" id="UP001054945"/>
    </source>
</evidence>
<evidence type="ECO:0000259" key="13">
    <source>
        <dbReference type="Pfam" id="PF11838"/>
    </source>
</evidence>
<feature type="binding site" evidence="10">
    <location>
        <position position="853"/>
    </location>
    <ligand>
        <name>Zn(2+)</name>
        <dbReference type="ChEBI" id="CHEBI:29105"/>
        <note>catalytic</note>
    </ligand>
</feature>
<evidence type="ECO:0000256" key="3">
    <source>
        <dbReference type="ARBA" id="ARBA00022438"/>
    </source>
</evidence>
<feature type="site" description="Transition state stabilizer" evidence="11">
    <location>
        <position position="936"/>
    </location>
</feature>
<evidence type="ECO:0000256" key="4">
    <source>
        <dbReference type="ARBA" id="ARBA00022670"/>
    </source>
</evidence>
<feature type="domain" description="Peptidase M1 membrane alanine aminopeptidase" evidence="12">
    <location>
        <begin position="50"/>
        <end position="265"/>
    </location>
</feature>
<dbReference type="PRINTS" id="PR00756">
    <property type="entry name" value="ALADIPTASE"/>
</dbReference>
<keyword evidence="5 10" id="KW-0479">Metal-binding</keyword>
<keyword evidence="6" id="KW-0378">Hydrolase</keyword>
<dbReference type="Pfam" id="PF11838">
    <property type="entry name" value="ERAP1_C"/>
    <property type="match status" value="2"/>
</dbReference>
<feature type="domain" description="ERAP1-like C-terminal" evidence="13">
    <location>
        <begin position="1085"/>
        <end position="1367"/>
    </location>
</feature>
<dbReference type="InterPro" id="IPR034016">
    <property type="entry name" value="M1_APN-typ"/>
</dbReference>
<dbReference type="PANTHER" id="PTHR11533">
    <property type="entry name" value="PROTEASE M1 ZINC METALLOPROTEASE"/>
    <property type="match status" value="1"/>
</dbReference>
<evidence type="ECO:0000256" key="11">
    <source>
        <dbReference type="PIRSR" id="PIRSR634016-4"/>
    </source>
</evidence>
<dbReference type="InterPro" id="IPR001930">
    <property type="entry name" value="Peptidase_M1"/>
</dbReference>
<reference evidence="15 16" key="1">
    <citation type="submission" date="2021-06" db="EMBL/GenBank/DDBJ databases">
        <title>Caerostris extrusa draft genome.</title>
        <authorList>
            <person name="Kono N."/>
            <person name="Arakawa K."/>
        </authorList>
    </citation>
    <scope>NUCLEOTIDE SEQUENCE [LARGE SCALE GENOMIC DNA]</scope>
</reference>
<dbReference type="GO" id="GO:0008270">
    <property type="term" value="F:zinc ion binding"/>
    <property type="evidence" value="ECO:0007669"/>
    <property type="project" value="InterPro"/>
</dbReference>
<evidence type="ECO:0000256" key="5">
    <source>
        <dbReference type="ARBA" id="ARBA00022723"/>
    </source>
</evidence>
<dbReference type="Proteomes" id="UP001054945">
    <property type="component" value="Unassembled WGS sequence"/>
</dbReference>
<dbReference type="GO" id="GO:0005737">
    <property type="term" value="C:cytoplasm"/>
    <property type="evidence" value="ECO:0007669"/>
    <property type="project" value="TreeGrafter"/>
</dbReference>
<dbReference type="SUPFAM" id="SSF63737">
    <property type="entry name" value="Leukotriene A4 hydrolase N-terminal domain"/>
    <property type="match status" value="1"/>
</dbReference>
<dbReference type="Gene3D" id="2.60.40.1730">
    <property type="entry name" value="tricorn interacting facor f3 domain"/>
    <property type="match status" value="1"/>
</dbReference>
<dbReference type="FunFam" id="1.10.390.10:FF:000013">
    <property type="entry name" value="Aminopeptidase N"/>
    <property type="match status" value="1"/>
</dbReference>
<evidence type="ECO:0000256" key="2">
    <source>
        <dbReference type="ARBA" id="ARBA00010136"/>
    </source>
</evidence>
<keyword evidence="7 10" id="KW-0862">Zinc</keyword>
<keyword evidence="3 15" id="KW-0031">Aminopeptidase</keyword>
<evidence type="ECO:0000256" key="7">
    <source>
        <dbReference type="ARBA" id="ARBA00022833"/>
    </source>
</evidence>
<evidence type="ECO:0000256" key="1">
    <source>
        <dbReference type="ARBA" id="ARBA00004609"/>
    </source>
</evidence>
<evidence type="ECO:0000256" key="9">
    <source>
        <dbReference type="PIRSR" id="PIRSR634016-1"/>
    </source>
</evidence>
<comment type="similarity">
    <text evidence="2">Belongs to the peptidase M1 family.</text>
</comment>
<dbReference type="InterPro" id="IPR042097">
    <property type="entry name" value="Aminopeptidase_N-like_N_sf"/>
</dbReference>
<dbReference type="GO" id="GO:0005886">
    <property type="term" value="C:plasma membrane"/>
    <property type="evidence" value="ECO:0007669"/>
    <property type="project" value="UniProtKB-SubCell"/>
</dbReference>
<dbReference type="FunFam" id="1.10.390.10:FF:000006">
    <property type="entry name" value="Puromycin-sensitive aminopeptidase"/>
    <property type="match status" value="1"/>
</dbReference>
<keyword evidence="4" id="KW-0645">Protease</keyword>
<dbReference type="Pfam" id="PF17900">
    <property type="entry name" value="Peptidase_M1_N"/>
    <property type="match status" value="1"/>
</dbReference>
<comment type="caution">
    <text evidence="15">The sequence shown here is derived from an EMBL/GenBank/DDBJ whole genome shotgun (WGS) entry which is preliminary data.</text>
</comment>
<evidence type="ECO:0000313" key="15">
    <source>
        <dbReference type="EMBL" id="GIY10547.1"/>
    </source>
</evidence>
<evidence type="ECO:0000256" key="6">
    <source>
        <dbReference type="ARBA" id="ARBA00022801"/>
    </source>
</evidence>
<comment type="cofactor">
    <cofactor evidence="10">
        <name>Zn(2+)</name>
        <dbReference type="ChEBI" id="CHEBI:29105"/>
    </cofactor>
    <text evidence="10">Binds 1 zinc ion per subunit.</text>
</comment>
<feature type="binding site" evidence="10">
    <location>
        <position position="876"/>
    </location>
    <ligand>
        <name>Zn(2+)</name>
        <dbReference type="ChEBI" id="CHEBI:29105"/>
        <note>catalytic</note>
    </ligand>
</feature>
<organism evidence="15 16">
    <name type="scientific">Caerostris extrusa</name>
    <name type="common">Bark spider</name>
    <name type="synonym">Caerostris bankana</name>
    <dbReference type="NCBI Taxonomy" id="172846"/>
    <lineage>
        <taxon>Eukaryota</taxon>
        <taxon>Metazoa</taxon>
        <taxon>Ecdysozoa</taxon>
        <taxon>Arthropoda</taxon>
        <taxon>Chelicerata</taxon>
        <taxon>Arachnida</taxon>
        <taxon>Araneae</taxon>
        <taxon>Araneomorphae</taxon>
        <taxon>Entelegynae</taxon>
        <taxon>Araneoidea</taxon>
        <taxon>Araneidae</taxon>
        <taxon>Caerostris</taxon>
    </lineage>
</organism>
<protein>
    <submittedName>
        <fullName evidence="15">Glutamyl aminopeptidase</fullName>
    </submittedName>
</protein>
<gene>
    <name evidence="15" type="primary">ENPEP</name>
    <name evidence="15" type="ORF">CEXT_532601</name>
</gene>
<dbReference type="GO" id="GO:0005615">
    <property type="term" value="C:extracellular space"/>
    <property type="evidence" value="ECO:0007669"/>
    <property type="project" value="TreeGrafter"/>
</dbReference>
<comment type="subcellular location">
    <subcellularLocation>
        <location evidence="1">Cell membrane</location>
        <topology evidence="1">Lipid-anchor</topology>
        <topology evidence="1">GPI-anchor</topology>
    </subcellularLocation>
</comment>